<dbReference type="EMBL" id="JAAGBB010000039">
    <property type="protein sequence ID" value="MBR0667675.1"/>
    <property type="molecule type" value="Genomic_DNA"/>
</dbReference>
<sequence>MTARKKIIVLGAGIIGACSALRLQRDGHDVTLLDRDEPGLGSSFGNAGSISGSGCIPIALPGMLRNVPKWLFDPLGPLSVRRSYALRAAPWLFQWIKASRLDVVRAAADALHALNAGPADGYRALLSPDQYGDLIQAAGCLHVWRKRPAGRTEALIRELRATHGERAEELGADAIRQLVPALGNTITAGLLLPDSAHIRNPHRLVQALVSNLAEAGGRVVRDEVRGIGFGAAGPDRVLTRMGSLPFDGLVVAAGAFSGRVASELGLRVPLEAERGYHLTVIDPSIRLPMPVAFGDHKFYATPMETGLRLAGTAEFAGLAAAPDWRRSEALLANARRVLPGLDGSGTSVWMGRRPSIPDSVPIIGPSPKHANVVLAFGHGHYGMCGGPGTGRLVADLVAGRAPFIDPTPYSAERFTRAAAA</sequence>
<proteinExistence type="predicted"/>
<accession>A0ABS5F556</accession>
<feature type="domain" description="FAD dependent oxidoreductase" evidence="2">
    <location>
        <begin position="6"/>
        <end position="396"/>
    </location>
</feature>
<dbReference type="InterPro" id="IPR036188">
    <property type="entry name" value="FAD/NAD-bd_sf"/>
</dbReference>
<comment type="caution">
    <text evidence="3">The sequence shown here is derived from an EMBL/GenBank/DDBJ whole genome shotgun (WGS) entry which is preliminary data.</text>
</comment>
<dbReference type="PANTHER" id="PTHR13847">
    <property type="entry name" value="SARCOSINE DEHYDROGENASE-RELATED"/>
    <property type="match status" value="1"/>
</dbReference>
<evidence type="ECO:0000256" key="1">
    <source>
        <dbReference type="ARBA" id="ARBA00023002"/>
    </source>
</evidence>
<keyword evidence="4" id="KW-1185">Reference proteome</keyword>
<evidence type="ECO:0000313" key="4">
    <source>
        <dbReference type="Proteomes" id="UP001196870"/>
    </source>
</evidence>
<evidence type="ECO:0000259" key="2">
    <source>
        <dbReference type="Pfam" id="PF01266"/>
    </source>
</evidence>
<gene>
    <name evidence="3" type="ORF">GXW71_25190</name>
</gene>
<dbReference type="Pfam" id="PF01266">
    <property type="entry name" value="DAO"/>
    <property type="match status" value="1"/>
</dbReference>
<dbReference type="SUPFAM" id="SSF54373">
    <property type="entry name" value="FAD-linked reductases, C-terminal domain"/>
    <property type="match status" value="1"/>
</dbReference>
<keyword evidence="1" id="KW-0560">Oxidoreductase</keyword>
<name>A0ABS5F556_9PROT</name>
<protein>
    <submittedName>
        <fullName evidence="3">FAD-dependent oxidoreductase</fullName>
    </submittedName>
</protein>
<dbReference type="PROSITE" id="PS51257">
    <property type="entry name" value="PROKAR_LIPOPROTEIN"/>
    <property type="match status" value="1"/>
</dbReference>
<reference evidence="4" key="1">
    <citation type="journal article" date="2021" name="Syst. Appl. Microbiol.">
        <title>Roseomonas hellenica sp. nov., isolated from roots of wild-growing Alkanna tinctoria.</title>
        <authorList>
            <person name="Rat A."/>
            <person name="Naranjo H.D."/>
            <person name="Lebbe L."/>
            <person name="Cnockaert M."/>
            <person name="Krigas N."/>
            <person name="Grigoriadou K."/>
            <person name="Maloupa E."/>
            <person name="Willems A."/>
        </authorList>
    </citation>
    <scope>NUCLEOTIDE SEQUENCE [LARGE SCALE GENOMIC DNA]</scope>
    <source>
        <strain evidence="4">LMG 31523</strain>
    </source>
</reference>
<dbReference type="Gene3D" id="3.30.9.10">
    <property type="entry name" value="D-Amino Acid Oxidase, subunit A, domain 2"/>
    <property type="match status" value="1"/>
</dbReference>
<dbReference type="InterPro" id="IPR006076">
    <property type="entry name" value="FAD-dep_OxRdtase"/>
</dbReference>
<dbReference type="SUPFAM" id="SSF51905">
    <property type="entry name" value="FAD/NAD(P)-binding domain"/>
    <property type="match status" value="1"/>
</dbReference>
<dbReference type="Gene3D" id="3.50.50.60">
    <property type="entry name" value="FAD/NAD(P)-binding domain"/>
    <property type="match status" value="2"/>
</dbReference>
<organism evidence="3 4">
    <name type="scientific">Plastoroseomonas hellenica</name>
    <dbReference type="NCBI Taxonomy" id="2687306"/>
    <lineage>
        <taxon>Bacteria</taxon>
        <taxon>Pseudomonadati</taxon>
        <taxon>Pseudomonadota</taxon>
        <taxon>Alphaproteobacteria</taxon>
        <taxon>Acetobacterales</taxon>
        <taxon>Acetobacteraceae</taxon>
        <taxon>Plastoroseomonas</taxon>
    </lineage>
</organism>
<evidence type="ECO:0000313" key="3">
    <source>
        <dbReference type="EMBL" id="MBR0667675.1"/>
    </source>
</evidence>
<dbReference type="PANTHER" id="PTHR13847:SF289">
    <property type="entry name" value="GLYCINE OXIDASE"/>
    <property type="match status" value="1"/>
</dbReference>
<dbReference type="Proteomes" id="UP001196870">
    <property type="component" value="Unassembled WGS sequence"/>
</dbReference>
<dbReference type="RefSeq" id="WP_211855454.1">
    <property type="nucleotide sequence ID" value="NZ_JAAGBB010000039.1"/>
</dbReference>